<dbReference type="InterPro" id="IPR045863">
    <property type="entry name" value="CorA_TM1_TM2"/>
</dbReference>
<accession>A0A550CP90</accession>
<dbReference type="Gene3D" id="1.20.58.340">
    <property type="entry name" value="Magnesium transport protein CorA, transmembrane region"/>
    <property type="match status" value="2"/>
</dbReference>
<dbReference type="AlphaFoldDB" id="A0A550CP90"/>
<dbReference type="GO" id="GO:0015095">
    <property type="term" value="F:magnesium ion transmembrane transporter activity"/>
    <property type="evidence" value="ECO:0007669"/>
    <property type="project" value="TreeGrafter"/>
</dbReference>
<comment type="subcellular location">
    <subcellularLocation>
        <location evidence="1">Cell membrane</location>
        <topology evidence="1">Multi-pass membrane protein</topology>
    </subcellularLocation>
</comment>
<dbReference type="EMBL" id="VDMD01000003">
    <property type="protein sequence ID" value="TRM66620.1"/>
    <property type="molecule type" value="Genomic_DNA"/>
</dbReference>
<feature type="transmembrane region" description="Helical" evidence="9">
    <location>
        <begin position="530"/>
        <end position="551"/>
    </location>
</feature>
<dbReference type="Proteomes" id="UP000320762">
    <property type="component" value="Unassembled WGS sequence"/>
</dbReference>
<evidence type="ECO:0000256" key="6">
    <source>
        <dbReference type="ARBA" id="ARBA00022989"/>
    </source>
</evidence>
<dbReference type="SUPFAM" id="SSF144083">
    <property type="entry name" value="Magnesium transport protein CorA, transmembrane region"/>
    <property type="match status" value="1"/>
</dbReference>
<comment type="similarity">
    <text evidence="2">Belongs to the CorA metal ion transporter (MIT) (TC 1.A.35) family.</text>
</comment>
<name>A0A550CP90_9AGAR</name>
<sequence length="608" mass="68759">MPRENSFSDEGASLTSEDEDFPAAVSPTYDDEPRSLARGPPQAGAPPPIRSPSKYTVKSSPSSRRAPVKPIQRFRAAARKVIAMHRGTTMIRGRGVGSEPGIDPRRLTADVQYGGIHQDCVIELFDYSGWSLSAGRMTNREFVDLMGDEKASQREAWVKVRWINISGVSWDVIKAVSLAYDLHPLALEDVLHQRSENRSKADYYSRHLFIRLLCHELGDSDGPIDPTLAPAFGSTLTRCESPLPMDASTESYEMVQHSDEEKTLYGSPAQTQTRRRRAWRRGALATEDVEATPKPSRPLLRPTQSARAALEDMHHKRRNEQDVTVEALKRDGRVPVRVSPFYIFLLRDGTVISISATPTGQALTAPIAARLRSRDTLLRKSADPSLLVQGLLDLLVDKALEVIDAFHERITMFEREVLLKPKMRTVRNLHILSGDLILHKRTMEPIKTLIYGLRRYDLDRCAAIVDPDEVGAAKVVGFMSHKSKIYLADVYDHMDYILSSLDMFASIAENLIDYTFNMASYEMNEIMRRLTLATIIFLPMTLLTGYFGMNFTEFWSVNNNSDVFFWELAIPLLIVVTSIFMWSDFIRVGHYFQKRWIAKNAVKAYRAA</sequence>
<dbReference type="GO" id="GO:0015087">
    <property type="term" value="F:cobalt ion transmembrane transporter activity"/>
    <property type="evidence" value="ECO:0007669"/>
    <property type="project" value="TreeGrafter"/>
</dbReference>
<keyword evidence="6 9" id="KW-1133">Transmembrane helix</keyword>
<reference evidence="10 11" key="1">
    <citation type="journal article" date="2019" name="New Phytol.">
        <title>Comparative genomics reveals unique wood-decay strategies and fruiting body development in the Schizophyllaceae.</title>
        <authorList>
            <person name="Almasi E."/>
            <person name="Sahu N."/>
            <person name="Krizsan K."/>
            <person name="Balint B."/>
            <person name="Kovacs G.M."/>
            <person name="Kiss B."/>
            <person name="Cseklye J."/>
            <person name="Drula E."/>
            <person name="Henrissat B."/>
            <person name="Nagy I."/>
            <person name="Chovatia M."/>
            <person name="Adam C."/>
            <person name="LaButti K."/>
            <person name="Lipzen A."/>
            <person name="Riley R."/>
            <person name="Grigoriev I.V."/>
            <person name="Nagy L.G."/>
        </authorList>
    </citation>
    <scope>NUCLEOTIDE SEQUENCE [LARGE SCALE GENOMIC DNA]</scope>
    <source>
        <strain evidence="10 11">NL-1724</strain>
    </source>
</reference>
<dbReference type="OrthoDB" id="165352at2759"/>
<feature type="region of interest" description="Disordered" evidence="8">
    <location>
        <begin position="1"/>
        <end position="70"/>
    </location>
</feature>
<keyword evidence="11" id="KW-1185">Reference proteome</keyword>
<organism evidence="10 11">
    <name type="scientific">Schizophyllum amplum</name>
    <dbReference type="NCBI Taxonomy" id="97359"/>
    <lineage>
        <taxon>Eukaryota</taxon>
        <taxon>Fungi</taxon>
        <taxon>Dikarya</taxon>
        <taxon>Basidiomycota</taxon>
        <taxon>Agaricomycotina</taxon>
        <taxon>Agaricomycetes</taxon>
        <taxon>Agaricomycetidae</taxon>
        <taxon>Agaricales</taxon>
        <taxon>Schizophyllaceae</taxon>
        <taxon>Schizophyllum</taxon>
    </lineage>
</organism>
<evidence type="ECO:0000256" key="5">
    <source>
        <dbReference type="ARBA" id="ARBA00022692"/>
    </source>
</evidence>
<evidence type="ECO:0000256" key="7">
    <source>
        <dbReference type="ARBA" id="ARBA00023136"/>
    </source>
</evidence>
<comment type="caution">
    <text evidence="10">The sequence shown here is derived from an EMBL/GenBank/DDBJ whole genome shotgun (WGS) entry which is preliminary data.</text>
</comment>
<proteinExistence type="inferred from homology"/>
<evidence type="ECO:0000256" key="2">
    <source>
        <dbReference type="ARBA" id="ARBA00009765"/>
    </source>
</evidence>
<feature type="region of interest" description="Disordered" evidence="8">
    <location>
        <begin position="267"/>
        <end position="306"/>
    </location>
</feature>
<keyword evidence="4" id="KW-1003">Cell membrane</keyword>
<dbReference type="STRING" id="97359.A0A550CP90"/>
<dbReference type="GO" id="GO:0050897">
    <property type="term" value="F:cobalt ion binding"/>
    <property type="evidence" value="ECO:0007669"/>
    <property type="project" value="TreeGrafter"/>
</dbReference>
<evidence type="ECO:0000313" key="10">
    <source>
        <dbReference type="EMBL" id="TRM66620.1"/>
    </source>
</evidence>
<dbReference type="SUPFAM" id="SSF143865">
    <property type="entry name" value="CorA soluble domain-like"/>
    <property type="match status" value="1"/>
</dbReference>
<keyword evidence="3" id="KW-0813">Transport</keyword>
<feature type="compositionally biased region" description="Polar residues" evidence="8">
    <location>
        <begin position="53"/>
        <end position="63"/>
    </location>
</feature>
<evidence type="ECO:0000313" key="11">
    <source>
        <dbReference type="Proteomes" id="UP000320762"/>
    </source>
</evidence>
<gene>
    <name evidence="10" type="ORF">BD626DRAFT_483265</name>
</gene>
<dbReference type="InterPro" id="IPR002523">
    <property type="entry name" value="MgTranspt_CorA/ZnTranspt_ZntB"/>
</dbReference>
<dbReference type="PANTHER" id="PTHR46494:SF1">
    <property type="entry name" value="CORA FAMILY METAL ION TRANSPORTER (EUROFUNG)"/>
    <property type="match status" value="1"/>
</dbReference>
<keyword evidence="5 9" id="KW-0812">Transmembrane</keyword>
<dbReference type="GO" id="GO:0000287">
    <property type="term" value="F:magnesium ion binding"/>
    <property type="evidence" value="ECO:0007669"/>
    <property type="project" value="TreeGrafter"/>
</dbReference>
<evidence type="ECO:0000256" key="3">
    <source>
        <dbReference type="ARBA" id="ARBA00022448"/>
    </source>
</evidence>
<evidence type="ECO:0000256" key="9">
    <source>
        <dbReference type="SAM" id="Phobius"/>
    </source>
</evidence>
<dbReference type="GO" id="GO:0005886">
    <property type="term" value="C:plasma membrane"/>
    <property type="evidence" value="ECO:0007669"/>
    <property type="project" value="UniProtKB-SubCell"/>
</dbReference>
<evidence type="ECO:0000256" key="4">
    <source>
        <dbReference type="ARBA" id="ARBA00022475"/>
    </source>
</evidence>
<evidence type="ECO:0000256" key="1">
    <source>
        <dbReference type="ARBA" id="ARBA00004651"/>
    </source>
</evidence>
<protein>
    <submittedName>
        <fullName evidence="10">Uncharacterized protein</fullName>
    </submittedName>
</protein>
<dbReference type="Gene3D" id="3.30.460.20">
    <property type="entry name" value="CorA soluble domain-like"/>
    <property type="match status" value="1"/>
</dbReference>
<keyword evidence="7 9" id="KW-0472">Membrane</keyword>
<dbReference type="InterPro" id="IPR045861">
    <property type="entry name" value="CorA_cytoplasmic_dom"/>
</dbReference>
<evidence type="ECO:0000256" key="8">
    <source>
        <dbReference type="SAM" id="MobiDB-lite"/>
    </source>
</evidence>
<feature type="transmembrane region" description="Helical" evidence="9">
    <location>
        <begin position="563"/>
        <end position="585"/>
    </location>
</feature>
<dbReference type="PANTHER" id="PTHR46494">
    <property type="entry name" value="CORA FAMILY METAL ION TRANSPORTER (EUROFUNG)"/>
    <property type="match status" value="1"/>
</dbReference>
<dbReference type="Pfam" id="PF01544">
    <property type="entry name" value="CorA"/>
    <property type="match status" value="1"/>
</dbReference>